<dbReference type="InterPro" id="IPR014768">
    <property type="entry name" value="GBD/FH3_dom"/>
</dbReference>
<dbReference type="SMART" id="SM01139">
    <property type="entry name" value="Drf_FH3"/>
    <property type="match status" value="1"/>
</dbReference>
<evidence type="ECO:0000256" key="4">
    <source>
        <dbReference type="SAM" id="MobiDB-lite"/>
    </source>
</evidence>
<dbReference type="InterPro" id="IPR016024">
    <property type="entry name" value="ARM-type_fold"/>
</dbReference>
<dbReference type="Gene3D" id="1.10.238.150">
    <property type="entry name" value="Formin, FH3 diaphanous domain"/>
    <property type="match status" value="1"/>
</dbReference>
<organism evidence="8 9">
    <name type="scientific">Cyprinus carpio</name>
    <name type="common">Common carp</name>
    <dbReference type="NCBI Taxonomy" id="7962"/>
    <lineage>
        <taxon>Eukaryota</taxon>
        <taxon>Metazoa</taxon>
        <taxon>Chordata</taxon>
        <taxon>Craniata</taxon>
        <taxon>Vertebrata</taxon>
        <taxon>Euteleostomi</taxon>
        <taxon>Actinopterygii</taxon>
        <taxon>Neopterygii</taxon>
        <taxon>Teleostei</taxon>
        <taxon>Ostariophysi</taxon>
        <taxon>Cypriniformes</taxon>
        <taxon>Cyprinidae</taxon>
        <taxon>Cyprininae</taxon>
        <taxon>Cyprinus</taxon>
    </lineage>
</organism>
<dbReference type="Gene3D" id="1.25.10.10">
    <property type="entry name" value="Leucine-rich Repeat Variant"/>
    <property type="match status" value="1"/>
</dbReference>
<dbReference type="InterPro" id="IPR051412">
    <property type="entry name" value="Formin_Homology_Diaphanous_sf"/>
</dbReference>
<feature type="compositionally biased region" description="Pro residues" evidence="4">
    <location>
        <begin position="429"/>
        <end position="469"/>
    </location>
</feature>
<feature type="domain" description="FH2" evidence="7">
    <location>
        <begin position="489"/>
        <end position="872"/>
    </location>
</feature>
<comment type="similarity">
    <text evidence="1">Belongs to the formin homology family. Diaphanous subfamily.</text>
</comment>
<feature type="region of interest" description="Disordered" evidence="4">
    <location>
        <begin position="856"/>
        <end position="882"/>
    </location>
</feature>
<dbReference type="SUPFAM" id="SSF48371">
    <property type="entry name" value="ARM repeat"/>
    <property type="match status" value="1"/>
</dbReference>
<dbReference type="PROSITE" id="PS51232">
    <property type="entry name" value="GBD_FH3"/>
    <property type="match status" value="1"/>
</dbReference>
<name>A0A8C1PGI9_CYPCA</name>
<feature type="region of interest" description="Disordered" evidence="4">
    <location>
        <begin position="424"/>
        <end position="473"/>
    </location>
</feature>
<dbReference type="AlphaFoldDB" id="A0A8C1PGI9"/>
<dbReference type="GO" id="GO:0030041">
    <property type="term" value="P:actin filament polymerization"/>
    <property type="evidence" value="ECO:0007669"/>
    <property type="project" value="TreeGrafter"/>
</dbReference>
<evidence type="ECO:0000313" key="8">
    <source>
        <dbReference type="Ensembl" id="ENSCCRP00010105884.1"/>
    </source>
</evidence>
<feature type="domain" description="DAD" evidence="5">
    <location>
        <begin position="895"/>
        <end position="925"/>
    </location>
</feature>
<feature type="coiled-coil region" evidence="3">
    <location>
        <begin position="753"/>
        <end position="780"/>
    </location>
</feature>
<evidence type="ECO:0000259" key="6">
    <source>
        <dbReference type="PROSITE" id="PS51232"/>
    </source>
</evidence>
<evidence type="ECO:0000259" key="5">
    <source>
        <dbReference type="PROSITE" id="PS51231"/>
    </source>
</evidence>
<sequence length="982" mass="111669">DLKEDFSCKEISFSSLTCMVCKKAPLREKDLSTKREMVLQYIITAAKTGSLRSSSQVSPQEFLSELKGGATDERLFACLDSLRVSLTSNPVSWVQSFGHEGLGLLLDTLEKLLLKKHQEKVDKKSQHKVIQCLKAFMNNKYGLERILGEEKSLALLAQAIDPGQPVMMTDVVKLLSAICIVGEENTLEKVLEAITTATEGRGVARFNPIVQGLSVRSVQLQVACMQLINALVTSPDELDFRLHIRNEFMRCGLREILPTLNTVKNDALDIQLKVFEEHKEEDMIEFSHRLEDIRMRTDIRDVFNVLYCSVKDTSAEGNFLSILQHLLLVRNDYFTRPQYFKIIEECVSQIVLHRSGTDPDFAYRKRLDVDFSHLLEVCVDKARAEEFEQRASELAQKASALSFSPLYLPPLPLQSVPALSSAASSSCLPAPPPPPPVPGVLGPPPPPPPPPPPGCASMPGMPPPPPPPLGLGGLTSFTIQHVLPFGLKPKKEFKPEASMKRLNWSKISPQEMSKSCFWVVAKEERYENEDLLTRLAITFGTQRAEKKSIKKRVKELKVLDPKIAQNLSIFLGSFRMPYEEIRRMILEVDEDQLTEPMIQVTSPLITIHDLSSMPMFREDSHKCEQFRMSSVKRLRPRLNSILFKLQFEEQVSNLRPEIMAVNAACDEVKKSKAFSRLLELILLMGNFMNAGSRNAQSFGFNLSSLCKLKDTKSADQKSTLLHFLAETCEEKYPEVMKFVEDLQHVDQAGRVSAENLEKSLRQMEKHLLQLEKDLDTFSSTDDQQDLFFSKMAISFHTFAYQYQKLVIMHSNMVSLYLNMLEYFAIDPKKTSVEELFTDLSNFRAMFMQAVKENARKREAEEKQRKAKIAKEKAEREKQDRQMEKKRLLEVNTENDETGVMDCLLEALQSGAAFRDRRKRAPRPRGEQMMGGIYQYSLTKNSRVFLSKVWVIFVSLKLSYAHQGSKNIVKTVILKIITIIFLF</sequence>
<dbReference type="GO" id="GO:0031267">
    <property type="term" value="F:small GTPase binding"/>
    <property type="evidence" value="ECO:0007669"/>
    <property type="project" value="InterPro"/>
</dbReference>
<dbReference type="Gene3D" id="6.10.30.30">
    <property type="match status" value="1"/>
</dbReference>
<keyword evidence="2 3" id="KW-0175">Coiled coil</keyword>
<dbReference type="InterPro" id="IPR010473">
    <property type="entry name" value="GTPase-bd"/>
</dbReference>
<proteinExistence type="inferred from homology"/>
<evidence type="ECO:0000256" key="3">
    <source>
        <dbReference type="SAM" id="Coils"/>
    </source>
</evidence>
<dbReference type="PANTHER" id="PTHR45691">
    <property type="entry name" value="PROTEIN DIAPHANOUS"/>
    <property type="match status" value="1"/>
</dbReference>
<dbReference type="GO" id="GO:0003779">
    <property type="term" value="F:actin binding"/>
    <property type="evidence" value="ECO:0007669"/>
    <property type="project" value="InterPro"/>
</dbReference>
<dbReference type="PANTHER" id="PTHR45691:SF9">
    <property type="entry name" value="PROTEIN DIAPHANOUS HOMOLOG 3"/>
    <property type="match status" value="1"/>
</dbReference>
<feature type="domain" description="GBD/FH3" evidence="6">
    <location>
        <begin position="1"/>
        <end position="358"/>
    </location>
</feature>
<protein>
    <submittedName>
        <fullName evidence="8">Diaphanous-related formin 3</fullName>
    </submittedName>
</protein>
<dbReference type="InterPro" id="IPR042201">
    <property type="entry name" value="FH2_Formin_sf"/>
</dbReference>
<dbReference type="InterPro" id="IPR014767">
    <property type="entry name" value="DAD_dom"/>
</dbReference>
<reference evidence="8" key="2">
    <citation type="submission" date="2025-09" db="UniProtKB">
        <authorList>
            <consortium name="Ensembl"/>
        </authorList>
    </citation>
    <scope>IDENTIFICATION</scope>
</reference>
<accession>A0A8C1PGI9</accession>
<evidence type="ECO:0000259" key="7">
    <source>
        <dbReference type="PROSITE" id="PS51444"/>
    </source>
</evidence>
<dbReference type="SUPFAM" id="SSF101447">
    <property type="entry name" value="Formin homology 2 domain (FH2 domain)"/>
    <property type="match status" value="1"/>
</dbReference>
<dbReference type="Ensembl" id="ENSCCRT00010117708.1">
    <property type="protein sequence ID" value="ENSCCRP00010105884.1"/>
    <property type="gene ID" value="ENSCCRG00010045585.1"/>
</dbReference>
<dbReference type="SMART" id="SM00498">
    <property type="entry name" value="FH2"/>
    <property type="match status" value="1"/>
</dbReference>
<dbReference type="InterPro" id="IPR010472">
    <property type="entry name" value="FH3_dom"/>
</dbReference>
<dbReference type="InterPro" id="IPR044933">
    <property type="entry name" value="DIA_GBD_sf"/>
</dbReference>
<dbReference type="InterPro" id="IPR015425">
    <property type="entry name" value="FH2_Formin"/>
</dbReference>
<dbReference type="Gene3D" id="1.20.58.630">
    <property type="match status" value="1"/>
</dbReference>
<dbReference type="Gene3D" id="1.20.58.2220">
    <property type="entry name" value="Formin, FH2 domain"/>
    <property type="match status" value="1"/>
</dbReference>
<dbReference type="Proteomes" id="UP000694427">
    <property type="component" value="Unplaced"/>
</dbReference>
<dbReference type="SMART" id="SM01140">
    <property type="entry name" value="Drf_GBD"/>
    <property type="match status" value="1"/>
</dbReference>
<dbReference type="GO" id="GO:0005884">
    <property type="term" value="C:actin filament"/>
    <property type="evidence" value="ECO:0007669"/>
    <property type="project" value="TreeGrafter"/>
</dbReference>
<keyword evidence="9" id="KW-1185">Reference proteome</keyword>
<dbReference type="Pfam" id="PF02181">
    <property type="entry name" value="FH2"/>
    <property type="match status" value="1"/>
</dbReference>
<dbReference type="InterPro" id="IPR011989">
    <property type="entry name" value="ARM-like"/>
</dbReference>
<reference evidence="8" key="1">
    <citation type="submission" date="2025-08" db="UniProtKB">
        <authorList>
            <consortium name="Ensembl"/>
        </authorList>
    </citation>
    <scope>IDENTIFICATION</scope>
</reference>
<evidence type="ECO:0000256" key="2">
    <source>
        <dbReference type="ARBA" id="ARBA00023054"/>
    </source>
</evidence>
<evidence type="ECO:0000256" key="1">
    <source>
        <dbReference type="ARBA" id="ARBA00008214"/>
    </source>
</evidence>
<dbReference type="PROSITE" id="PS51444">
    <property type="entry name" value="FH2"/>
    <property type="match status" value="1"/>
</dbReference>
<dbReference type="PROSITE" id="PS51231">
    <property type="entry name" value="DAD"/>
    <property type="match status" value="1"/>
</dbReference>
<dbReference type="FunFam" id="1.10.238.150:FF:000002">
    <property type="entry name" value="protein diaphanous homolog 2 isoform X2"/>
    <property type="match status" value="1"/>
</dbReference>
<dbReference type="Gene3D" id="1.10.20.40">
    <property type="entry name" value="Formin, diaphanous GTPase-binding domain"/>
    <property type="match status" value="1"/>
</dbReference>
<evidence type="ECO:0000313" key="9">
    <source>
        <dbReference type="Proteomes" id="UP000694427"/>
    </source>
</evidence>
<dbReference type="Pfam" id="PF06367">
    <property type="entry name" value="Drf_FH3"/>
    <property type="match status" value="1"/>
</dbReference>
<dbReference type="Pfam" id="PF06371">
    <property type="entry name" value="Drf_GBD"/>
    <property type="match status" value="1"/>
</dbReference>